<organism evidence="1">
    <name type="scientific">uncultured virus</name>
    <dbReference type="NCBI Taxonomy" id="340016"/>
    <lineage>
        <taxon>Viruses</taxon>
        <taxon>environmental samples</taxon>
    </lineage>
</organism>
<evidence type="ECO:0000313" key="1">
    <source>
        <dbReference type="EMBL" id="ASE99759.1"/>
    </source>
</evidence>
<protein>
    <submittedName>
        <fullName evidence="1">Uncharacterized protein</fullName>
    </submittedName>
</protein>
<reference evidence="1" key="1">
    <citation type="submission" date="2016-10" db="EMBL/GenBank/DDBJ databases">
        <authorList>
            <person name="Varghese N."/>
        </authorList>
    </citation>
    <scope>NUCLEOTIDE SEQUENCE</scope>
</reference>
<dbReference type="EMBL" id="KY052794">
    <property type="protein sequence ID" value="ASE99759.1"/>
    <property type="molecule type" value="Genomic_DNA"/>
</dbReference>
<reference evidence="1" key="2">
    <citation type="journal article" date="2017" name="Nat. Commun.">
        <title>Single-virus genomics reveals hidden cosmopolitan and abundant viruses.</title>
        <authorList>
            <person name="Martinez-Hernandez F."/>
            <person name="Fornas O."/>
            <person name="Lluesma Gomez M."/>
            <person name="Bolduc B."/>
            <person name="de la Cruz Pena M.J."/>
            <person name="Martinez J.M."/>
            <person name="Anton J."/>
            <person name="Gasol J.M."/>
            <person name="Rosselli R."/>
            <person name="Rodriguez-Valera F."/>
            <person name="Sullivan M.B."/>
            <person name="Acinas S.G."/>
            <person name="Martinez-Garcia M."/>
        </authorList>
    </citation>
    <scope>NUCLEOTIDE SEQUENCE</scope>
</reference>
<sequence length="76" mass="8678">MSPIQKLAKRVEKLGQLMHYKKNPTELHANKFPRHRVGEYKSPVVAWSSEVVVSHNDGETVKEVKYTDGKKSKNTS</sequence>
<proteinExistence type="predicted"/>
<name>A0A218MKF5_9VIRU</name>
<accession>A0A218MKF5</accession>